<dbReference type="RefSeq" id="WP_211851392.1">
    <property type="nucleotide sequence ID" value="NZ_JAAGBB010000005.1"/>
</dbReference>
<evidence type="ECO:0000313" key="3">
    <source>
        <dbReference type="EMBL" id="MBR0663796.1"/>
    </source>
</evidence>
<proteinExistence type="inferred from homology"/>
<comment type="caution">
    <text evidence="3">The sequence shown here is derived from an EMBL/GenBank/DDBJ whole genome shotgun (WGS) entry which is preliminary data.</text>
</comment>
<name>A0ABS5EU14_9PROT</name>
<comment type="similarity">
    <text evidence="1">Belongs to the UPF0065 (bug) family.</text>
</comment>
<dbReference type="SUPFAM" id="SSF53850">
    <property type="entry name" value="Periplasmic binding protein-like II"/>
    <property type="match status" value="1"/>
</dbReference>
<keyword evidence="4" id="KW-1185">Reference proteome</keyword>
<dbReference type="CDD" id="cd13578">
    <property type="entry name" value="PBP2_Bug27"/>
    <property type="match status" value="1"/>
</dbReference>
<feature type="signal peptide" evidence="2">
    <location>
        <begin position="1"/>
        <end position="30"/>
    </location>
</feature>
<evidence type="ECO:0000313" key="4">
    <source>
        <dbReference type="Proteomes" id="UP001196870"/>
    </source>
</evidence>
<evidence type="ECO:0000256" key="1">
    <source>
        <dbReference type="ARBA" id="ARBA00006987"/>
    </source>
</evidence>
<keyword evidence="2" id="KW-0732">Signal</keyword>
<feature type="chain" id="PRO_5045836947" evidence="2">
    <location>
        <begin position="31"/>
        <end position="330"/>
    </location>
</feature>
<evidence type="ECO:0000256" key="2">
    <source>
        <dbReference type="SAM" id="SignalP"/>
    </source>
</evidence>
<reference evidence="4" key="1">
    <citation type="journal article" date="2021" name="Syst. Appl. Microbiol.">
        <title>Roseomonas hellenica sp. nov., isolated from roots of wild-growing Alkanna tinctoria.</title>
        <authorList>
            <person name="Rat A."/>
            <person name="Naranjo H.D."/>
            <person name="Lebbe L."/>
            <person name="Cnockaert M."/>
            <person name="Krigas N."/>
            <person name="Grigoriadou K."/>
            <person name="Maloupa E."/>
            <person name="Willems A."/>
        </authorList>
    </citation>
    <scope>NUCLEOTIDE SEQUENCE [LARGE SCALE GENOMIC DNA]</scope>
    <source>
        <strain evidence="4">LMG 31523</strain>
    </source>
</reference>
<dbReference type="Gene3D" id="3.40.190.10">
    <property type="entry name" value="Periplasmic binding protein-like II"/>
    <property type="match status" value="1"/>
</dbReference>
<organism evidence="3 4">
    <name type="scientific">Plastoroseomonas hellenica</name>
    <dbReference type="NCBI Taxonomy" id="2687306"/>
    <lineage>
        <taxon>Bacteria</taxon>
        <taxon>Pseudomonadati</taxon>
        <taxon>Pseudomonadota</taxon>
        <taxon>Alphaproteobacteria</taxon>
        <taxon>Acetobacterales</taxon>
        <taxon>Acetobacteraceae</taxon>
        <taxon>Plastoroseomonas</taxon>
    </lineage>
</organism>
<sequence>MRRASDARTAIARRTLLGLLAAPLASRAGAAAWPDRPVRLLHGFAPGGTADIIARLLAGPVGDALGQPVVVEPRPGAGGNIASAALARAPADGNTLGLLTGGHAVSAAFAQGLTFDPVVDFDFVAMVARYAFVIVVRQDSPLRDLAGLLALARERPGRVTFGSAGVGSTHHLVGEMLNAAAGVQMLHVPYRGDAAGTTALLGGEVTAMVTTSAGVLPHVRAGTLRCLAVSSVRRSALLPDVPTVAEAALPGFEAPTWVGIAAPRGLPPEVIARLHAVVAQVTAAPPMRQRLVELLDGEADGASPEAMRAFVASEIARWRDLIQRQGIRPE</sequence>
<dbReference type="Proteomes" id="UP001196870">
    <property type="component" value="Unassembled WGS sequence"/>
</dbReference>
<dbReference type="Pfam" id="PF03401">
    <property type="entry name" value="TctC"/>
    <property type="match status" value="1"/>
</dbReference>
<dbReference type="PANTHER" id="PTHR42928:SF5">
    <property type="entry name" value="BLR1237 PROTEIN"/>
    <property type="match status" value="1"/>
</dbReference>
<dbReference type="PIRSF" id="PIRSF017082">
    <property type="entry name" value="YflP"/>
    <property type="match status" value="1"/>
</dbReference>
<dbReference type="InterPro" id="IPR005064">
    <property type="entry name" value="BUG"/>
</dbReference>
<dbReference type="EMBL" id="JAAGBB010000005">
    <property type="protein sequence ID" value="MBR0663796.1"/>
    <property type="molecule type" value="Genomic_DNA"/>
</dbReference>
<dbReference type="PANTHER" id="PTHR42928">
    <property type="entry name" value="TRICARBOXYLATE-BINDING PROTEIN"/>
    <property type="match status" value="1"/>
</dbReference>
<dbReference type="InterPro" id="IPR042100">
    <property type="entry name" value="Bug_dom1"/>
</dbReference>
<dbReference type="Gene3D" id="3.40.190.150">
    <property type="entry name" value="Bordetella uptake gene, domain 1"/>
    <property type="match status" value="1"/>
</dbReference>
<protein>
    <submittedName>
        <fullName evidence="3">Tripartite tricarboxylate transporter substrate binding protein</fullName>
    </submittedName>
</protein>
<gene>
    <name evidence="3" type="ORF">GXW71_05435</name>
</gene>
<accession>A0ABS5EU14</accession>